<dbReference type="EMBL" id="SBKP01000001">
    <property type="protein sequence ID" value="RXR30887.1"/>
    <property type="molecule type" value="Genomic_DNA"/>
</dbReference>
<dbReference type="OrthoDB" id="7574889at2"/>
<evidence type="ECO:0000313" key="2">
    <source>
        <dbReference type="Proteomes" id="UP000290958"/>
    </source>
</evidence>
<name>A0A4Q1KM82_9SPHN</name>
<evidence type="ECO:0000313" key="1">
    <source>
        <dbReference type="EMBL" id="RXR30887.1"/>
    </source>
</evidence>
<reference evidence="2" key="1">
    <citation type="submission" date="2019-01" db="EMBL/GenBank/DDBJ databases">
        <title>Cytophagaceae bacterium strain CAR-16.</title>
        <authorList>
            <person name="Chen W.-M."/>
        </authorList>
    </citation>
    <scope>NUCLEOTIDE SEQUENCE [LARGE SCALE GENOMIC DNA]</scope>
    <source>
        <strain evidence="2">CHR27</strain>
    </source>
</reference>
<dbReference type="Proteomes" id="UP000290958">
    <property type="component" value="Unassembled WGS sequence"/>
</dbReference>
<protein>
    <submittedName>
        <fullName evidence="1">Uncharacterized protein</fullName>
    </submittedName>
</protein>
<dbReference type="AlphaFoldDB" id="A0A4Q1KM82"/>
<comment type="caution">
    <text evidence="1">The sequence shown here is derived from an EMBL/GenBank/DDBJ whole genome shotgun (WGS) entry which is preliminary data.</text>
</comment>
<accession>A0A4Q1KM82</accession>
<proteinExistence type="predicted"/>
<sequence length="60" mass="6628">MSPGLRFVKRKPPRLPTLVEAQVVAVARAGILRRHGLDNRFPDAVSVRRRFAGLIDAHAA</sequence>
<keyword evidence="2" id="KW-1185">Reference proteome</keyword>
<organism evidence="1 2">
    <name type="scientific">Sphingobium fluviale</name>
    <dbReference type="NCBI Taxonomy" id="2506423"/>
    <lineage>
        <taxon>Bacteria</taxon>
        <taxon>Pseudomonadati</taxon>
        <taxon>Pseudomonadota</taxon>
        <taxon>Alphaproteobacteria</taxon>
        <taxon>Sphingomonadales</taxon>
        <taxon>Sphingomonadaceae</taxon>
        <taxon>Sphingobium</taxon>
    </lineage>
</organism>
<gene>
    <name evidence="1" type="ORF">EQG66_00930</name>
</gene>
<dbReference type="RefSeq" id="WP_129402662.1">
    <property type="nucleotide sequence ID" value="NZ_SBKP01000001.1"/>
</dbReference>